<dbReference type="Proteomes" id="UP000075683">
    <property type="component" value="Unassembled WGS sequence"/>
</dbReference>
<evidence type="ECO:0008006" key="3">
    <source>
        <dbReference type="Google" id="ProtNLM"/>
    </source>
</evidence>
<reference evidence="1 2" key="1">
    <citation type="submission" date="2016-01" db="EMBL/GenBank/DDBJ databases">
        <title>Draft Genome Sequences of Seven Thermophilic Sporeformers Isolated from Foods.</title>
        <authorList>
            <person name="Berendsen E.M."/>
            <person name="Wells-Bennik M.H."/>
            <person name="Krawcyk A.O."/>
            <person name="De Jong A."/>
            <person name="Holsappel S."/>
            <person name="Eijlander R.T."/>
            <person name="Kuipers O.P."/>
        </authorList>
    </citation>
    <scope>NUCLEOTIDE SEQUENCE [LARGE SCALE GENOMIC DNA]</scope>
    <source>
        <strain evidence="1 2">B4135</strain>
    </source>
</reference>
<gene>
    <name evidence="1" type="ORF">B4135_2203</name>
</gene>
<dbReference type="InterPro" id="IPR036412">
    <property type="entry name" value="HAD-like_sf"/>
</dbReference>
<dbReference type="Gene3D" id="3.30.1240.10">
    <property type="match status" value="1"/>
</dbReference>
<proteinExistence type="predicted"/>
<dbReference type="CDD" id="cd07516">
    <property type="entry name" value="HAD_Pase"/>
    <property type="match status" value="1"/>
</dbReference>
<dbReference type="SFLD" id="SFLDS00003">
    <property type="entry name" value="Haloacid_Dehalogenase"/>
    <property type="match status" value="1"/>
</dbReference>
<dbReference type="InterPro" id="IPR000150">
    <property type="entry name" value="Cof"/>
</dbReference>
<comment type="caution">
    <text evidence="1">The sequence shown here is derived from an EMBL/GenBank/DDBJ whole genome shotgun (WGS) entry which is preliminary data.</text>
</comment>
<organism evidence="1 2">
    <name type="scientific">Caldibacillus debilis</name>
    <dbReference type="NCBI Taxonomy" id="301148"/>
    <lineage>
        <taxon>Bacteria</taxon>
        <taxon>Bacillati</taxon>
        <taxon>Bacillota</taxon>
        <taxon>Bacilli</taxon>
        <taxon>Bacillales</taxon>
        <taxon>Bacillaceae</taxon>
        <taxon>Caldibacillus</taxon>
    </lineage>
</organism>
<dbReference type="PROSITE" id="PS01229">
    <property type="entry name" value="COF_2"/>
    <property type="match status" value="1"/>
</dbReference>
<dbReference type="PANTHER" id="PTHR10000">
    <property type="entry name" value="PHOSPHOSERINE PHOSPHATASE"/>
    <property type="match status" value="1"/>
</dbReference>
<dbReference type="AlphaFoldDB" id="A0A150M2H3"/>
<dbReference type="Gene3D" id="3.40.50.1000">
    <property type="entry name" value="HAD superfamily/HAD-like"/>
    <property type="match status" value="1"/>
</dbReference>
<dbReference type="GO" id="GO:0016791">
    <property type="term" value="F:phosphatase activity"/>
    <property type="evidence" value="ECO:0007669"/>
    <property type="project" value="UniProtKB-ARBA"/>
</dbReference>
<dbReference type="STRING" id="301148.B4135_2203"/>
<name>A0A150M2H3_9BACI</name>
<dbReference type="Pfam" id="PF08282">
    <property type="entry name" value="Hydrolase_3"/>
    <property type="match status" value="1"/>
</dbReference>
<dbReference type="SFLD" id="SFLDG01140">
    <property type="entry name" value="C2.B:_Phosphomannomutase_and_P"/>
    <property type="match status" value="1"/>
</dbReference>
<dbReference type="EMBL" id="LQYT01000047">
    <property type="protein sequence ID" value="KYD18728.1"/>
    <property type="molecule type" value="Genomic_DNA"/>
</dbReference>
<accession>A0A150M2H3</accession>
<dbReference type="PANTHER" id="PTHR10000:SF55">
    <property type="entry name" value="5-AMINO-6-(5-PHOSPHO-D-RIBITYLAMINO)URACIL PHOSPHATASE YCSE"/>
    <property type="match status" value="1"/>
</dbReference>
<dbReference type="SUPFAM" id="SSF56784">
    <property type="entry name" value="HAD-like"/>
    <property type="match status" value="1"/>
</dbReference>
<evidence type="ECO:0000313" key="1">
    <source>
        <dbReference type="EMBL" id="KYD18728.1"/>
    </source>
</evidence>
<evidence type="ECO:0000313" key="2">
    <source>
        <dbReference type="Proteomes" id="UP000075683"/>
    </source>
</evidence>
<dbReference type="PATRIC" id="fig|301148.3.peg.3708"/>
<sequence length="319" mass="35900">MRLFSFRENRYNGEGTVPLQEKEKGVRKLIKCIATDMDGTLLNMDQTISKENAEAIRTARKRGVEVIVCTGRSYEGARFPLTEAGLECFLICMNGAQIRTFDGEILSSIPLDPAIVRSVHPILEKYQIYYEMYTNKGQLSTEYEHAVATVADILSKIGNFPSFKKVMEGVITRFAKGKIKFVGDYGPIFSDPSYEIYKIIAFSLNEEKLERAREELQRIGGIAISSSWHNNLEITDIRAQKGIALETFVALKGWSLKETMAIGDNYNDVSMLERAGFSVAMGNAPEDIKKICHYVTDTNDNHGFSKAVYKILEMNEQAI</sequence>
<protein>
    <recommendedName>
        <fullName evidence="3">Cof-type HAD-IIB family hydrolase</fullName>
    </recommendedName>
</protein>
<dbReference type="GO" id="GO:0000287">
    <property type="term" value="F:magnesium ion binding"/>
    <property type="evidence" value="ECO:0007669"/>
    <property type="project" value="TreeGrafter"/>
</dbReference>
<dbReference type="InterPro" id="IPR023214">
    <property type="entry name" value="HAD_sf"/>
</dbReference>
<dbReference type="GO" id="GO:0005829">
    <property type="term" value="C:cytosol"/>
    <property type="evidence" value="ECO:0007669"/>
    <property type="project" value="TreeGrafter"/>
</dbReference>
<dbReference type="NCBIfam" id="TIGR00099">
    <property type="entry name" value="Cof-subfamily"/>
    <property type="match status" value="1"/>
</dbReference>